<dbReference type="Proteomes" id="UP001074726">
    <property type="component" value="Unassembled WGS sequence"/>
</dbReference>
<comment type="caution">
    <text evidence="1">The sequence shown here is derived from an EMBL/GenBank/DDBJ whole genome shotgun (WGS) entry which is preliminary data.</text>
</comment>
<organism evidence="1 2">
    <name type="scientific">Nocardioides pini</name>
    <dbReference type="NCBI Taxonomy" id="2975053"/>
    <lineage>
        <taxon>Bacteria</taxon>
        <taxon>Bacillati</taxon>
        <taxon>Actinomycetota</taxon>
        <taxon>Actinomycetes</taxon>
        <taxon>Propionibacteriales</taxon>
        <taxon>Nocardioidaceae</taxon>
        <taxon>Nocardioides</taxon>
    </lineage>
</organism>
<sequence>MTYVGAVRAALAGAGDPRRAAQQQAYMKSALPYVGLGSPALKALLRPLLVEHRFVDRAQWEAAVLELWEDAEHREEWYAAIALLRHQAHRAWLDPDLLPLLEQLVRTGAWWDVVDEIAAHPVGQVLLDHRADATPVIERWSVDDDTLWVRRTAMLAQLRHGEHTDTDLLARVLVANLDDTAYGREFFVRKALGWALRQHARTDPDWVRSFVATYDDRLSGLSRREALKHLAS</sequence>
<dbReference type="PANTHER" id="PTHR34070:SF1">
    <property type="entry name" value="DNA ALKYLATION REPAIR PROTEIN"/>
    <property type="match status" value="1"/>
</dbReference>
<dbReference type="Gene3D" id="1.25.10.90">
    <property type="match status" value="1"/>
</dbReference>
<dbReference type="CDD" id="cd07064">
    <property type="entry name" value="AlkD_like_1"/>
    <property type="match status" value="1"/>
</dbReference>
<dbReference type="EMBL" id="JAPPUX010000002">
    <property type="protein sequence ID" value="MCY4726246.1"/>
    <property type="molecule type" value="Genomic_DNA"/>
</dbReference>
<dbReference type="RefSeq" id="WP_268111086.1">
    <property type="nucleotide sequence ID" value="NZ_JAPPUX010000002.1"/>
</dbReference>
<evidence type="ECO:0000313" key="1">
    <source>
        <dbReference type="EMBL" id="MCY4726246.1"/>
    </source>
</evidence>
<accession>A0ABT4CB98</accession>
<keyword evidence="2" id="KW-1185">Reference proteome</keyword>
<reference evidence="1" key="1">
    <citation type="submission" date="2022-08" db="EMBL/GenBank/DDBJ databases">
        <title>Genome sequencing of Nocardioides sp. STR2.</title>
        <authorList>
            <person name="So Y."/>
        </authorList>
    </citation>
    <scope>NUCLEOTIDE SEQUENCE</scope>
    <source>
        <strain evidence="1">STR2</strain>
    </source>
</reference>
<name>A0ABT4CB98_9ACTN</name>
<dbReference type="InterPro" id="IPR016024">
    <property type="entry name" value="ARM-type_fold"/>
</dbReference>
<protein>
    <submittedName>
        <fullName evidence="1">DNA alkylation repair protein</fullName>
    </submittedName>
</protein>
<dbReference type="PANTHER" id="PTHR34070">
    <property type="entry name" value="ARMADILLO-TYPE FOLD"/>
    <property type="match status" value="1"/>
</dbReference>
<evidence type="ECO:0000313" key="2">
    <source>
        <dbReference type="Proteomes" id="UP001074726"/>
    </source>
</evidence>
<dbReference type="InterPro" id="IPR014825">
    <property type="entry name" value="DNA_alkylation"/>
</dbReference>
<proteinExistence type="predicted"/>
<gene>
    <name evidence="1" type="ORF">NYO98_08150</name>
</gene>
<dbReference type="SUPFAM" id="SSF48371">
    <property type="entry name" value="ARM repeat"/>
    <property type="match status" value="1"/>
</dbReference>
<dbReference type="Pfam" id="PF08713">
    <property type="entry name" value="DNA_alkylation"/>
    <property type="match status" value="1"/>
</dbReference>